<proteinExistence type="predicted"/>
<dbReference type="Gene3D" id="3.80.10.10">
    <property type="entry name" value="Ribonuclease Inhibitor"/>
    <property type="match status" value="1"/>
</dbReference>
<dbReference type="SUPFAM" id="SSF52047">
    <property type="entry name" value="RNI-like"/>
    <property type="match status" value="1"/>
</dbReference>
<protein>
    <submittedName>
        <fullName evidence="2">Uncharacterized protein</fullName>
    </submittedName>
</protein>
<organism evidence="2 3">
    <name type="scientific">Friedmanniomyces endolithicus</name>
    <dbReference type="NCBI Taxonomy" id="329885"/>
    <lineage>
        <taxon>Eukaryota</taxon>
        <taxon>Fungi</taxon>
        <taxon>Dikarya</taxon>
        <taxon>Ascomycota</taxon>
        <taxon>Pezizomycotina</taxon>
        <taxon>Dothideomycetes</taxon>
        <taxon>Dothideomycetidae</taxon>
        <taxon>Mycosphaerellales</taxon>
        <taxon>Teratosphaeriaceae</taxon>
        <taxon>Friedmanniomyces</taxon>
    </lineage>
</organism>
<name>A0A4V5N8P1_9PEZI</name>
<dbReference type="OrthoDB" id="9876299at2759"/>
<feature type="region of interest" description="Disordered" evidence="1">
    <location>
        <begin position="31"/>
        <end position="53"/>
    </location>
</feature>
<accession>A0A4V5N8P1</accession>
<sequence>MTGSAHLIGRLKRHLRTARSACFDFTISPASDPSQIHAETPDAGREATSEQNTLDTGYVSIVSGNNGHDDSHALNTDYTPVSTQDDGSEDLLLVKMGKSNKFDYSKKKNTGVGLGHFIAKQLESEAEAVKKSAGRQAKKQSTSSASSLDGLESDSTVIHHIDLKVPGKELGDEGLFVLADGVELALKKGNAEASLALEDVDLTANGLTTASLARLASVVEMASFDVKTINLANNNIVVVSDEQAAEWEMFLRSFKDCQKLRRLDLSGNAGLGTRAIEELARIHIAEPQVDPIRLTSGMSVYSLHSTHGHGDGIRTDGLSLEPMAPPDLPCKLISDGRTLTRRCGLRSLPYLNLSDVGLTGTGALWLSYVLEDHYYPEQLLNELNATLATTTIEAYRQGQQMHGIDWSQNEGSLSKDGFMLLTKAESVRRRTVVDDSSILAGSVAMDDFTELVGGADPAAKRSAERRDSRLLAGNRRTSLKSVSTEDGGEQGVAELDRLRKRIQRQIIAHDKPSSVHLWHASLRLLRCARLLLIASPSSRKYSTGLAPIQRPSTPRDQPTLITQPPPPFRKTANGKEKVLAVDTAKAALATPRKSYAKLLSPSGRTLEQPEQAITETNTPKRVFKAHRKDAFSDAADPVAVSERLSGLVLRQSTAFEQYIEYQQRRIDESEKGFKAFRDVEVACHLPSRLVERIVGFVLPRRELELMTEGQRSAVVQWGLKRETLRVGWVGKDESSQAWMLLDGIKCLEYGQ</sequence>
<feature type="region of interest" description="Disordered" evidence="1">
    <location>
        <begin position="542"/>
        <end position="572"/>
    </location>
</feature>
<feature type="compositionally biased region" description="Basic and acidic residues" evidence="1">
    <location>
        <begin position="458"/>
        <end position="469"/>
    </location>
</feature>
<evidence type="ECO:0000313" key="2">
    <source>
        <dbReference type="EMBL" id="TKA41019.1"/>
    </source>
</evidence>
<evidence type="ECO:0000313" key="3">
    <source>
        <dbReference type="Proteomes" id="UP000310066"/>
    </source>
</evidence>
<dbReference type="EMBL" id="NAJP01000030">
    <property type="protein sequence ID" value="TKA41019.1"/>
    <property type="molecule type" value="Genomic_DNA"/>
</dbReference>
<comment type="caution">
    <text evidence="2">The sequence shown here is derived from an EMBL/GenBank/DDBJ whole genome shotgun (WGS) entry which is preliminary data.</text>
</comment>
<dbReference type="Proteomes" id="UP000310066">
    <property type="component" value="Unassembled WGS sequence"/>
</dbReference>
<feature type="compositionally biased region" description="Polar residues" evidence="1">
    <location>
        <begin position="550"/>
        <end position="562"/>
    </location>
</feature>
<reference evidence="2 3" key="1">
    <citation type="submission" date="2017-03" db="EMBL/GenBank/DDBJ databases">
        <title>Genomes of endolithic fungi from Antarctica.</title>
        <authorList>
            <person name="Coleine C."/>
            <person name="Masonjones S."/>
            <person name="Stajich J.E."/>
        </authorList>
    </citation>
    <scope>NUCLEOTIDE SEQUENCE [LARGE SCALE GENOMIC DNA]</scope>
    <source>
        <strain evidence="2 3">CCFEE 5311</strain>
    </source>
</reference>
<evidence type="ECO:0000256" key="1">
    <source>
        <dbReference type="SAM" id="MobiDB-lite"/>
    </source>
</evidence>
<dbReference type="InterPro" id="IPR032675">
    <property type="entry name" value="LRR_dom_sf"/>
</dbReference>
<dbReference type="AlphaFoldDB" id="A0A4V5N8P1"/>
<gene>
    <name evidence="2" type="ORF">B0A54_07932</name>
</gene>
<feature type="region of interest" description="Disordered" evidence="1">
    <location>
        <begin position="456"/>
        <end position="488"/>
    </location>
</feature>
<feature type="compositionally biased region" description="Polar residues" evidence="1">
    <location>
        <begin position="475"/>
        <end position="484"/>
    </location>
</feature>
<feature type="region of interest" description="Disordered" evidence="1">
    <location>
        <begin position="130"/>
        <end position="150"/>
    </location>
</feature>
<feature type="compositionally biased region" description="Basic and acidic residues" evidence="1">
    <location>
        <begin position="39"/>
        <end position="48"/>
    </location>
</feature>